<dbReference type="SUPFAM" id="SSF53098">
    <property type="entry name" value="Ribonuclease H-like"/>
    <property type="match status" value="1"/>
</dbReference>
<keyword evidence="3" id="KW-1185">Reference proteome</keyword>
<dbReference type="InterPro" id="IPR014737">
    <property type="entry name" value="Transposase_Tn5-like_C"/>
</dbReference>
<gene>
    <name evidence="2" type="ORF">LMG28138_00816</name>
</gene>
<dbReference type="AlphaFoldDB" id="A0A6S7AVU2"/>
<feature type="domain" description="Transposase Tn5 dimerisation" evidence="1">
    <location>
        <begin position="6"/>
        <end position="97"/>
    </location>
</feature>
<dbReference type="EMBL" id="CADIKM010000003">
    <property type="protein sequence ID" value="CAB3779443.1"/>
    <property type="molecule type" value="Genomic_DNA"/>
</dbReference>
<dbReference type="Gene3D" id="1.10.740.10">
    <property type="entry name" value="Transferase Inhibitor Protein From Tn5, Chain"/>
    <property type="match status" value="1"/>
</dbReference>
<proteinExistence type="predicted"/>
<dbReference type="Proteomes" id="UP000494115">
    <property type="component" value="Unassembled WGS sequence"/>
</dbReference>
<dbReference type="InterPro" id="IPR012337">
    <property type="entry name" value="RNaseH-like_sf"/>
</dbReference>
<dbReference type="InterPro" id="IPR003201">
    <property type="entry name" value="Transposase_Tn5"/>
</dbReference>
<evidence type="ECO:0000313" key="3">
    <source>
        <dbReference type="Proteomes" id="UP000494115"/>
    </source>
</evidence>
<accession>A0A6S7AVU2</accession>
<sequence>MALFLVVAWRVAHLMRLGRTCPDLHAHLFFDPDEIRAAYLLTKTRPPAQPKLNDLLRLVARLGGFLARKGDGEPGAETIWKGLTKVHVAAETMRLLREDGGNDACV</sequence>
<organism evidence="2 3">
    <name type="scientific">Pararobbsia alpina</name>
    <dbReference type="NCBI Taxonomy" id="621374"/>
    <lineage>
        <taxon>Bacteria</taxon>
        <taxon>Pseudomonadati</taxon>
        <taxon>Pseudomonadota</taxon>
        <taxon>Betaproteobacteria</taxon>
        <taxon>Burkholderiales</taxon>
        <taxon>Burkholderiaceae</taxon>
        <taxon>Pararobbsia</taxon>
    </lineage>
</organism>
<dbReference type="Pfam" id="PF02281">
    <property type="entry name" value="Dimer_Tnp_Tn5"/>
    <property type="match status" value="1"/>
</dbReference>
<name>A0A6S7AVU2_9BURK</name>
<evidence type="ECO:0000259" key="1">
    <source>
        <dbReference type="Pfam" id="PF02281"/>
    </source>
</evidence>
<evidence type="ECO:0000313" key="2">
    <source>
        <dbReference type="EMBL" id="CAB3779443.1"/>
    </source>
</evidence>
<protein>
    <submittedName>
        <fullName evidence="2">IS4 family transposase ISAzo5</fullName>
    </submittedName>
</protein>
<reference evidence="2 3" key="1">
    <citation type="submission" date="2020-04" db="EMBL/GenBank/DDBJ databases">
        <authorList>
            <person name="De Canck E."/>
        </authorList>
    </citation>
    <scope>NUCLEOTIDE SEQUENCE [LARGE SCALE GENOMIC DNA]</scope>
    <source>
        <strain evidence="2 3">LMG 28138</strain>
    </source>
</reference>